<organism evidence="3 4">
    <name type="scientific">Limnospira platensis NIES-46</name>
    <dbReference type="NCBI Taxonomy" id="1236695"/>
    <lineage>
        <taxon>Bacteria</taxon>
        <taxon>Bacillati</taxon>
        <taxon>Cyanobacteriota</taxon>
        <taxon>Cyanophyceae</taxon>
        <taxon>Oscillatoriophycideae</taxon>
        <taxon>Oscillatoriales</taxon>
        <taxon>Sirenicapillariaceae</taxon>
        <taxon>Limnospira</taxon>
    </lineage>
</organism>
<feature type="region of interest" description="Disordered" evidence="1">
    <location>
        <begin position="73"/>
        <end position="299"/>
    </location>
</feature>
<feature type="compositionally biased region" description="Pro residues" evidence="1">
    <location>
        <begin position="163"/>
        <end position="173"/>
    </location>
</feature>
<feature type="compositionally biased region" description="Basic and acidic residues" evidence="1">
    <location>
        <begin position="135"/>
        <end position="149"/>
    </location>
</feature>
<dbReference type="EMBL" id="BIMW01000077">
    <property type="protein sequence ID" value="GCE93707.1"/>
    <property type="molecule type" value="Genomic_DNA"/>
</dbReference>
<accession>A0A5M3T4B6</accession>
<keyword evidence="4" id="KW-1185">Reference proteome</keyword>
<protein>
    <recommendedName>
        <fullName evidence="5">Lipopolysaccharide assembly protein A domain-containing protein</fullName>
    </recommendedName>
</protein>
<evidence type="ECO:0000313" key="3">
    <source>
        <dbReference type="EMBL" id="GCE93707.1"/>
    </source>
</evidence>
<sequence length="299" mass="33046">MSGKSAIAILIIVGGLVLLTIQNLSPAISLVFLGMQLPTLPLSVWLLIFLFIGILTSLMIASLFQLSYTPSPSRPKASKKPIQPSPQSNPPDAQIPPSPQADDSEWDNLQSELELEPENQPPIPTSKNQSPKTHKNSDDWETEVRKVSDSWDENDSDRENEPETPPVSEPTPKPSESESWNKRNINPLNSPNTDEDWDNLPPHNAPTTPTPPPPENTPTTTPTPPETTGKTFEVQQQPQKESWSGSVYSFNYKDGQNSGAGRTESVYDADYRLINPPSPPTKIQSDEEDWGFDDEDEIG</sequence>
<dbReference type="RefSeq" id="WP_152088487.1">
    <property type="nucleotide sequence ID" value="NZ_BIMW01000077.1"/>
</dbReference>
<keyword evidence="2" id="KW-0812">Transmembrane</keyword>
<dbReference type="GeneID" id="301682618"/>
<keyword evidence="2" id="KW-1133">Transmembrane helix</keyword>
<feature type="compositionally biased region" description="Pro residues" evidence="1">
    <location>
        <begin position="83"/>
        <end position="99"/>
    </location>
</feature>
<feature type="transmembrane region" description="Helical" evidence="2">
    <location>
        <begin position="7"/>
        <end position="32"/>
    </location>
</feature>
<feature type="transmembrane region" description="Helical" evidence="2">
    <location>
        <begin position="44"/>
        <end position="66"/>
    </location>
</feature>
<dbReference type="Proteomes" id="UP000326169">
    <property type="component" value="Unassembled WGS sequence"/>
</dbReference>
<gene>
    <name evidence="3" type="ORF">NIES46_17590</name>
</gene>
<evidence type="ECO:0000313" key="4">
    <source>
        <dbReference type="Proteomes" id="UP000326169"/>
    </source>
</evidence>
<comment type="caution">
    <text evidence="3">The sequence shown here is derived from an EMBL/GenBank/DDBJ whole genome shotgun (WGS) entry which is preliminary data.</text>
</comment>
<evidence type="ECO:0000256" key="2">
    <source>
        <dbReference type="SAM" id="Phobius"/>
    </source>
</evidence>
<feature type="compositionally biased region" description="Pro residues" evidence="1">
    <location>
        <begin position="208"/>
        <end position="225"/>
    </location>
</feature>
<feature type="compositionally biased region" description="Polar residues" evidence="1">
    <location>
        <begin position="182"/>
        <end position="192"/>
    </location>
</feature>
<keyword evidence="2" id="KW-0472">Membrane</keyword>
<feature type="compositionally biased region" description="Acidic residues" evidence="1">
    <location>
        <begin position="150"/>
        <end position="162"/>
    </location>
</feature>
<dbReference type="PRINTS" id="PR01217">
    <property type="entry name" value="PRICHEXTENSN"/>
</dbReference>
<feature type="compositionally biased region" description="Polar residues" evidence="1">
    <location>
        <begin position="229"/>
        <end position="260"/>
    </location>
</feature>
<name>A0A5M3T4B6_LIMPL</name>
<reference evidence="3 4" key="1">
    <citation type="journal article" date="2019" name="J Genomics">
        <title>The Draft Genome of a Hydrogen-producing Cyanobacterium, Arthrospira platensis NIES-46.</title>
        <authorList>
            <person name="Suzuki S."/>
            <person name="Yamaguchi H."/>
            <person name="Kawachi M."/>
        </authorList>
    </citation>
    <scope>NUCLEOTIDE SEQUENCE [LARGE SCALE GENOMIC DNA]</scope>
    <source>
        <strain evidence="3 4">NIES-46</strain>
    </source>
</reference>
<evidence type="ECO:0008006" key="5">
    <source>
        <dbReference type="Google" id="ProtNLM"/>
    </source>
</evidence>
<feature type="compositionally biased region" description="Acidic residues" evidence="1">
    <location>
        <begin position="286"/>
        <end position="299"/>
    </location>
</feature>
<evidence type="ECO:0000256" key="1">
    <source>
        <dbReference type="SAM" id="MobiDB-lite"/>
    </source>
</evidence>
<proteinExistence type="predicted"/>